<name>A0A402AAP7_9CHLR</name>
<dbReference type="InterPro" id="IPR003741">
    <property type="entry name" value="LUD_dom"/>
</dbReference>
<keyword evidence="4" id="KW-0677">Repeat</keyword>
<evidence type="ECO:0000256" key="6">
    <source>
        <dbReference type="ARBA" id="ARBA00023004"/>
    </source>
</evidence>
<dbReference type="Proteomes" id="UP000287188">
    <property type="component" value="Unassembled WGS sequence"/>
</dbReference>
<evidence type="ECO:0000256" key="7">
    <source>
        <dbReference type="ARBA" id="ARBA00023014"/>
    </source>
</evidence>
<feature type="domain" description="4Fe-4S ferredoxin-type" evidence="8">
    <location>
        <begin position="345"/>
        <end position="366"/>
    </location>
</feature>
<dbReference type="PROSITE" id="PS00198">
    <property type="entry name" value="4FE4S_FER_1"/>
    <property type="match status" value="2"/>
</dbReference>
<dbReference type="InterPro" id="IPR009051">
    <property type="entry name" value="Helical_ferredxn"/>
</dbReference>
<accession>A0A402AAP7</accession>
<dbReference type="InterPro" id="IPR017896">
    <property type="entry name" value="4Fe4S_Fe-S-bd"/>
</dbReference>
<dbReference type="InterPro" id="IPR004017">
    <property type="entry name" value="Cys_rich_dom"/>
</dbReference>
<organism evidence="9 10">
    <name type="scientific">Dictyobacter kobayashii</name>
    <dbReference type="NCBI Taxonomy" id="2014872"/>
    <lineage>
        <taxon>Bacteria</taxon>
        <taxon>Bacillati</taxon>
        <taxon>Chloroflexota</taxon>
        <taxon>Ktedonobacteria</taxon>
        <taxon>Ktedonobacterales</taxon>
        <taxon>Dictyobacteraceae</taxon>
        <taxon>Dictyobacter</taxon>
    </lineage>
</organism>
<feature type="domain" description="4Fe-4S ferredoxin-type" evidence="8">
    <location>
        <begin position="395"/>
        <end position="425"/>
    </location>
</feature>
<keyword evidence="2" id="KW-0004">4Fe-4S</keyword>
<dbReference type="RefSeq" id="WP_126548180.1">
    <property type="nucleotide sequence ID" value="NZ_BIFS01000001.1"/>
</dbReference>
<evidence type="ECO:0000256" key="1">
    <source>
        <dbReference type="ARBA" id="ARBA00022448"/>
    </source>
</evidence>
<evidence type="ECO:0000256" key="3">
    <source>
        <dbReference type="ARBA" id="ARBA00022723"/>
    </source>
</evidence>
<dbReference type="Pfam" id="PF02589">
    <property type="entry name" value="LUD_dom"/>
    <property type="match status" value="1"/>
</dbReference>
<dbReference type="GO" id="GO:0016491">
    <property type="term" value="F:oxidoreductase activity"/>
    <property type="evidence" value="ECO:0007669"/>
    <property type="project" value="UniProtKB-ARBA"/>
</dbReference>
<dbReference type="InterPro" id="IPR004452">
    <property type="entry name" value="LutB/LldF"/>
</dbReference>
<evidence type="ECO:0000313" key="10">
    <source>
        <dbReference type="Proteomes" id="UP000287188"/>
    </source>
</evidence>
<dbReference type="InterPro" id="IPR024185">
    <property type="entry name" value="FTHF_cligase-like_sf"/>
</dbReference>
<dbReference type="PROSITE" id="PS51379">
    <property type="entry name" value="4FE4S_FER_2"/>
    <property type="match status" value="2"/>
</dbReference>
<dbReference type="GO" id="GO:0051539">
    <property type="term" value="F:4 iron, 4 sulfur cluster binding"/>
    <property type="evidence" value="ECO:0007669"/>
    <property type="project" value="UniProtKB-KW"/>
</dbReference>
<dbReference type="GO" id="GO:0046872">
    <property type="term" value="F:metal ion binding"/>
    <property type="evidence" value="ECO:0007669"/>
    <property type="project" value="UniProtKB-KW"/>
</dbReference>
<dbReference type="OrthoDB" id="5241828at2"/>
<sequence>MSFQDATPQDEKVLASQPGAAQEVLTHTASLPQVLTEEKANPTNEHQPFKVRLNESLADQNLQRALGRFAPSWRASRQDVFSIEETDYGEDYTFTKLRHTLREAKDHAIEHQPELIAQFIENAEAAGATVYRARTAAEANEYVYNVCLHHKADVVVKSKTMVSEEIELNHYLEEKGIKPIETDLGEWVAQLNHERPSHMVLPIVHKTRQQVGTILSNATGREISRENVAEQVAVIRAEHRKSFLTAKIGISGANALIAESGTVMMMTNEGNGRLVTSLPPVHIVLAGYDKLIGSYAEAMTQLRLLARSATGQHITSYNTFITGPATPEKEMHIVLVDNGRSQMREDPRFKDALRCIRCAACANICPPYQQVGGHAFGHIYSGAIGLVVTPFHHGIEAGAGPQSLCVSCNACETVCPVEIPLPSLILDVRHKTVEAKGLPWIKKTIFGLMARPRLFGLALRLISIGQLPITWGSKYVRARRFGPLKKVPMIGRIAEMASWRSLPAIALKPLRDRIKKPAVAQISEEPGLKLTICYFAGCMTDRLYPEMGEAVIKVLEAAGIQVAFPADQSCCGLIALNSGDRKNGMEMAKQTIIMLEQAMQKQQADYILSASTSCVVTIVQDYIRLFEDAGDQEWLRRTQQLAEKVMDFTSFMDRIILPSGILSSRLQKKPQEGVITYHDSCQSCNCLGLRAEARHTIQDALGLELKEMPDSDVCCGFGGSTSIEHPEVAKRMLKNKLQNAESTGATILVSDNPGCLMHLRGGVDVTGQPIRVVHLAQLIAEQLPNDKK</sequence>
<dbReference type="PANTHER" id="PTHR47153">
    <property type="entry name" value="LACTATE UTILIZATION PROTEIN B"/>
    <property type="match status" value="1"/>
</dbReference>
<keyword evidence="6" id="KW-0408">Iron</keyword>
<evidence type="ECO:0000256" key="4">
    <source>
        <dbReference type="ARBA" id="ARBA00022737"/>
    </source>
</evidence>
<keyword evidence="10" id="KW-1185">Reference proteome</keyword>
<dbReference type="AlphaFoldDB" id="A0A402AAP7"/>
<proteinExistence type="predicted"/>
<keyword evidence="5" id="KW-0249">Electron transport</keyword>
<dbReference type="SUPFAM" id="SSF100950">
    <property type="entry name" value="NagB/RpiA/CoA transferase-like"/>
    <property type="match status" value="1"/>
</dbReference>
<dbReference type="GO" id="GO:0006089">
    <property type="term" value="P:lactate metabolic process"/>
    <property type="evidence" value="ECO:0007669"/>
    <property type="project" value="InterPro"/>
</dbReference>
<reference evidence="10" key="1">
    <citation type="submission" date="2018-12" db="EMBL/GenBank/DDBJ databases">
        <title>Tengunoibacter tsumagoiensis gen. nov., sp. nov., Dictyobacter kobayashii sp. nov., D. alpinus sp. nov., and D. joshuensis sp. nov. and description of Dictyobacteraceae fam. nov. within the order Ktedonobacterales isolated from Tengu-no-mugimeshi.</title>
        <authorList>
            <person name="Wang C.M."/>
            <person name="Zheng Y."/>
            <person name="Sakai Y."/>
            <person name="Toyoda A."/>
            <person name="Minakuchi Y."/>
            <person name="Abe K."/>
            <person name="Yokota A."/>
            <person name="Yabe S."/>
        </authorList>
    </citation>
    <scope>NUCLEOTIDE SEQUENCE [LARGE SCALE GENOMIC DNA]</scope>
    <source>
        <strain evidence="10">Uno11</strain>
    </source>
</reference>
<dbReference type="Gene3D" id="1.10.1060.10">
    <property type="entry name" value="Alpha-helical ferredoxin"/>
    <property type="match status" value="1"/>
</dbReference>
<keyword evidence="7" id="KW-0411">Iron-sulfur</keyword>
<evidence type="ECO:0000313" key="9">
    <source>
        <dbReference type="EMBL" id="GCE16244.1"/>
    </source>
</evidence>
<dbReference type="SUPFAM" id="SSF46548">
    <property type="entry name" value="alpha-helical ferredoxin"/>
    <property type="match status" value="1"/>
</dbReference>
<keyword evidence="1" id="KW-0813">Transport</keyword>
<evidence type="ECO:0000256" key="2">
    <source>
        <dbReference type="ARBA" id="ARBA00022485"/>
    </source>
</evidence>
<dbReference type="EMBL" id="BIFS01000001">
    <property type="protein sequence ID" value="GCE16244.1"/>
    <property type="molecule type" value="Genomic_DNA"/>
</dbReference>
<protein>
    <submittedName>
        <fullName evidence="9">(Fe-S)-binding protein</fullName>
    </submittedName>
</protein>
<dbReference type="Gene3D" id="3.40.50.10420">
    <property type="entry name" value="NagB/RpiA/CoA transferase-like"/>
    <property type="match status" value="1"/>
</dbReference>
<evidence type="ECO:0000259" key="8">
    <source>
        <dbReference type="PROSITE" id="PS51379"/>
    </source>
</evidence>
<keyword evidence="3" id="KW-0479">Metal-binding</keyword>
<dbReference type="PANTHER" id="PTHR47153:SF2">
    <property type="entry name" value="LACTATE UTILIZATION PROTEIN B"/>
    <property type="match status" value="1"/>
</dbReference>
<dbReference type="InterPro" id="IPR017900">
    <property type="entry name" value="4Fe4S_Fe_S_CS"/>
</dbReference>
<comment type="caution">
    <text evidence="9">The sequence shown here is derived from an EMBL/GenBank/DDBJ whole genome shotgun (WGS) entry which is preliminary data.</text>
</comment>
<dbReference type="InterPro" id="IPR037171">
    <property type="entry name" value="NagB/RpiA_transferase-like"/>
</dbReference>
<evidence type="ECO:0000256" key="5">
    <source>
        <dbReference type="ARBA" id="ARBA00022982"/>
    </source>
</evidence>
<dbReference type="Pfam" id="PF13183">
    <property type="entry name" value="Fer4_8"/>
    <property type="match status" value="1"/>
</dbReference>
<gene>
    <name evidence="9" type="ORF">KDK_00440</name>
</gene>
<dbReference type="Pfam" id="PF02754">
    <property type="entry name" value="CCG"/>
    <property type="match status" value="2"/>
</dbReference>